<dbReference type="GO" id="GO:0015031">
    <property type="term" value="P:protein transport"/>
    <property type="evidence" value="ECO:0007669"/>
    <property type="project" value="UniProtKB-KW"/>
</dbReference>
<keyword evidence="5" id="KW-0653">Protein transport</keyword>
<evidence type="ECO:0000256" key="7">
    <source>
        <dbReference type="ARBA" id="ARBA00023132"/>
    </source>
</evidence>
<organism evidence="13">
    <name type="scientific">Kwoniella pini CBS 10737</name>
    <dbReference type="NCBI Taxonomy" id="1296096"/>
    <lineage>
        <taxon>Eukaryota</taxon>
        <taxon>Fungi</taxon>
        <taxon>Dikarya</taxon>
        <taxon>Basidiomycota</taxon>
        <taxon>Agaricomycotina</taxon>
        <taxon>Tremellomycetes</taxon>
        <taxon>Tremellales</taxon>
        <taxon>Cryptococcaceae</taxon>
        <taxon>Kwoniella</taxon>
    </lineage>
</organism>
<keyword evidence="3" id="KW-0813">Transport</keyword>
<feature type="coiled-coil region" evidence="11">
    <location>
        <begin position="181"/>
        <end position="208"/>
    </location>
</feature>
<reference evidence="13" key="1">
    <citation type="submission" date="2013-07" db="EMBL/GenBank/DDBJ databases">
        <title>The Genome Sequence of Cryptococcus pinus CBS10737.</title>
        <authorList>
            <consortium name="The Broad Institute Genome Sequencing Platform"/>
            <person name="Cuomo C."/>
            <person name="Litvintseva A."/>
            <person name="Chen Y."/>
            <person name="Heitman J."/>
            <person name="Sun S."/>
            <person name="Springer D."/>
            <person name="Dromer F."/>
            <person name="Young S.K."/>
            <person name="Zeng Q."/>
            <person name="Gargeya S."/>
            <person name="Fitzgerald M."/>
            <person name="Abouelleil A."/>
            <person name="Alvarado L."/>
            <person name="Berlin A.M."/>
            <person name="Chapman S.B."/>
            <person name="Dewar J."/>
            <person name="Goldberg J."/>
            <person name="Griggs A."/>
            <person name="Gujja S."/>
            <person name="Hansen M."/>
            <person name="Howarth C."/>
            <person name="Imamovic A."/>
            <person name="Larimer J."/>
            <person name="McCowan C."/>
            <person name="Murphy C."/>
            <person name="Pearson M."/>
            <person name="Priest M."/>
            <person name="Roberts A."/>
            <person name="Saif S."/>
            <person name="Shea T."/>
            <person name="Sykes S."/>
            <person name="Wortman J."/>
            <person name="Nusbaum C."/>
            <person name="Birren B."/>
        </authorList>
    </citation>
    <scope>NUCLEOTIDE SEQUENCE [LARGE SCALE GENOMIC DNA]</scope>
    <source>
        <strain evidence="13">CBS 10737</strain>
    </source>
</reference>
<dbReference type="AlphaFoldDB" id="A0A1B9HV33"/>
<feature type="region of interest" description="Disordered" evidence="12">
    <location>
        <begin position="72"/>
        <end position="96"/>
    </location>
</feature>
<feature type="compositionally biased region" description="Basic and acidic residues" evidence="12">
    <location>
        <begin position="81"/>
        <end position="96"/>
    </location>
</feature>
<feature type="compositionally biased region" description="Basic and acidic residues" evidence="12">
    <location>
        <begin position="143"/>
        <end position="158"/>
    </location>
</feature>
<dbReference type="OrthoDB" id="420884at2759"/>
<dbReference type="Gene3D" id="1.25.40.510">
    <property type="entry name" value="GLE1-like"/>
    <property type="match status" value="1"/>
</dbReference>
<evidence type="ECO:0000313" key="14">
    <source>
        <dbReference type="EMBL" id="WWC68076.1"/>
    </source>
</evidence>
<dbReference type="GO" id="GO:0016973">
    <property type="term" value="P:poly(A)+ mRNA export from nucleus"/>
    <property type="evidence" value="ECO:0007669"/>
    <property type="project" value="InterPro"/>
</dbReference>
<evidence type="ECO:0000256" key="8">
    <source>
        <dbReference type="ARBA" id="ARBA00023242"/>
    </source>
</evidence>
<dbReference type="KEGG" id="kpin:30175282"/>
<keyword evidence="7" id="KW-0906">Nuclear pore complex</keyword>
<keyword evidence="11" id="KW-0175">Coiled coil</keyword>
<dbReference type="GO" id="GO:0005737">
    <property type="term" value="C:cytoplasm"/>
    <property type="evidence" value="ECO:0007669"/>
    <property type="project" value="TreeGrafter"/>
</dbReference>
<protein>
    <recommendedName>
        <fullName evidence="9">mRNA export factor GLE1</fullName>
    </recommendedName>
    <alternativeName>
        <fullName evidence="10">Nucleoporin GLE1</fullName>
    </alternativeName>
</protein>
<evidence type="ECO:0000313" key="13">
    <source>
        <dbReference type="EMBL" id="OCF47135.1"/>
    </source>
</evidence>
<evidence type="ECO:0000256" key="4">
    <source>
        <dbReference type="ARBA" id="ARBA00022816"/>
    </source>
</evidence>
<feature type="compositionally biased region" description="Polar residues" evidence="12">
    <location>
        <begin position="29"/>
        <end position="40"/>
    </location>
</feature>
<dbReference type="EMBL" id="CP144520">
    <property type="protein sequence ID" value="WWC68076.1"/>
    <property type="molecule type" value="Genomic_DNA"/>
</dbReference>
<sequence>MRFALENSSDDESISSLDYSISSDDEVSLTPSRNPRSTLGRNILTAYDTSDESALDSEDEVNLGLDDSWDVVKTKSSGGSSHREKKDSPSKIDIKGKGKAKLVSSLAYRFIVPRKAISAKAEHTLDERENQFDAWIKSSDQEAWRDGQKQATQRRGELRNIASNARARLQSQEDLRLEREANELHKMLEGMTMKNEQEQKELERKFKEREQKLWSDIESAIKDVERREAENAAKIVAAAQQLKAEEAAEEAAADKVAQQAADEKKAQVEHWEREKAEKDRKIAQQAEEAVRREAAKRAEEDATAKAEQDKDQSGSEWKKWVDKQKWMKEHVINPVKADRPTKTALRGGMRLMTRGLGQVVNTKEGIIRVTNDLHAILCEQLPSPPSPSSPVTLNNDIPKTYAYLLSHLAKALIKQAENEVSAKPDAAFPLARIVLGLLFRGHSALGEIVYTRFVKKCPWVVPYYPTRQTNQSRDEYEKSTGRGPDESIAEYISRMAGICTLYFAILQTPLSSIVPTIADSPPTPSQLESLIIPALRFPASWTWMALALKEPVPSYPPTAHLLSSWIDIVAHEAVRVFGRGQMSKIWEVIEREGLGEGLIKGDSEAARQKLRLTLEKWRQGQFEVPKGRVWE</sequence>
<reference evidence="13" key="3">
    <citation type="submission" date="2016-07" db="EMBL/GenBank/DDBJ databases">
        <title>Evolution of pathogenesis and genome organization in the Tremellales.</title>
        <authorList>
            <person name="Cuomo C."/>
            <person name="Litvintseva A."/>
            <person name="Heitman J."/>
            <person name="Chen Y."/>
            <person name="Sun S."/>
            <person name="Springer D."/>
            <person name="Dromer F."/>
            <person name="Young S."/>
            <person name="Zeng Q."/>
            <person name="Chapman S."/>
            <person name="Gujja S."/>
            <person name="Saif S."/>
            <person name="Birren B."/>
        </authorList>
    </citation>
    <scope>NUCLEOTIDE SEQUENCE</scope>
    <source>
        <strain evidence="13">CBS 10737</strain>
    </source>
</reference>
<feature type="region of interest" description="Disordered" evidence="12">
    <location>
        <begin position="22"/>
        <end position="41"/>
    </location>
</feature>
<accession>A0A1B9HV33</accession>
<comment type="similarity">
    <text evidence="2">Belongs to the GLE1 family.</text>
</comment>
<gene>
    <name evidence="13" type="ORF">I206_06913</name>
    <name evidence="14" type="ORF">I206_101995</name>
</gene>
<dbReference type="GeneID" id="30175282"/>
<dbReference type="GO" id="GO:0044614">
    <property type="term" value="C:nuclear pore cytoplasmic filaments"/>
    <property type="evidence" value="ECO:0007669"/>
    <property type="project" value="TreeGrafter"/>
</dbReference>
<dbReference type="PANTHER" id="PTHR12960">
    <property type="entry name" value="GLE-1-RELATED"/>
    <property type="match status" value="1"/>
</dbReference>
<dbReference type="RefSeq" id="XP_019008354.1">
    <property type="nucleotide sequence ID" value="XM_019158608.1"/>
</dbReference>
<dbReference type="InterPro" id="IPR038506">
    <property type="entry name" value="GLE1-like_sf"/>
</dbReference>
<name>A0A1B9HV33_9TREE</name>
<dbReference type="GO" id="GO:0000822">
    <property type="term" value="F:inositol hexakisphosphate binding"/>
    <property type="evidence" value="ECO:0007669"/>
    <property type="project" value="TreeGrafter"/>
</dbReference>
<evidence type="ECO:0000256" key="11">
    <source>
        <dbReference type="SAM" id="Coils"/>
    </source>
</evidence>
<keyword evidence="8" id="KW-0539">Nucleus</keyword>
<evidence type="ECO:0000313" key="15">
    <source>
        <dbReference type="Proteomes" id="UP000094020"/>
    </source>
</evidence>
<dbReference type="GO" id="GO:0031369">
    <property type="term" value="F:translation initiation factor binding"/>
    <property type="evidence" value="ECO:0007669"/>
    <property type="project" value="TreeGrafter"/>
</dbReference>
<keyword evidence="15" id="KW-1185">Reference proteome</keyword>
<evidence type="ECO:0000256" key="3">
    <source>
        <dbReference type="ARBA" id="ARBA00022448"/>
    </source>
</evidence>
<evidence type="ECO:0000256" key="1">
    <source>
        <dbReference type="ARBA" id="ARBA00004567"/>
    </source>
</evidence>
<keyword evidence="6" id="KW-0811">Translocation</keyword>
<dbReference type="EMBL" id="KV700117">
    <property type="protein sequence ID" value="OCF47135.1"/>
    <property type="molecule type" value="Genomic_DNA"/>
</dbReference>
<evidence type="ECO:0000256" key="6">
    <source>
        <dbReference type="ARBA" id="ARBA00023010"/>
    </source>
</evidence>
<dbReference type="GO" id="GO:0005543">
    <property type="term" value="F:phospholipid binding"/>
    <property type="evidence" value="ECO:0007669"/>
    <property type="project" value="TreeGrafter"/>
</dbReference>
<reference evidence="14" key="2">
    <citation type="submission" date="2013-07" db="EMBL/GenBank/DDBJ databases">
        <authorList>
            <consortium name="The Broad Institute Genome Sequencing Platform"/>
            <person name="Cuomo C."/>
            <person name="Litvintseva A."/>
            <person name="Chen Y."/>
            <person name="Heitman J."/>
            <person name="Sun S."/>
            <person name="Springer D."/>
            <person name="Dromer F."/>
            <person name="Young S.K."/>
            <person name="Zeng Q."/>
            <person name="Gargeya S."/>
            <person name="Fitzgerald M."/>
            <person name="Abouelleil A."/>
            <person name="Alvarado L."/>
            <person name="Berlin A.M."/>
            <person name="Chapman S.B."/>
            <person name="Dewar J."/>
            <person name="Goldberg J."/>
            <person name="Griggs A."/>
            <person name="Gujja S."/>
            <person name="Hansen M."/>
            <person name="Howarth C."/>
            <person name="Imamovic A."/>
            <person name="Larimer J."/>
            <person name="McCowan C."/>
            <person name="Murphy C."/>
            <person name="Pearson M."/>
            <person name="Priest M."/>
            <person name="Roberts A."/>
            <person name="Saif S."/>
            <person name="Shea T."/>
            <person name="Sykes S."/>
            <person name="Wortman J."/>
            <person name="Nusbaum C."/>
            <person name="Birren B."/>
        </authorList>
    </citation>
    <scope>NUCLEOTIDE SEQUENCE</scope>
    <source>
        <strain evidence="14">CBS 10737</strain>
    </source>
</reference>
<feature type="region of interest" description="Disordered" evidence="12">
    <location>
        <begin position="143"/>
        <end position="165"/>
    </location>
</feature>
<dbReference type="Proteomes" id="UP000094020">
    <property type="component" value="Chromosome 2"/>
</dbReference>
<evidence type="ECO:0000256" key="12">
    <source>
        <dbReference type="SAM" id="MobiDB-lite"/>
    </source>
</evidence>
<keyword evidence="4" id="KW-0509">mRNA transport</keyword>
<proteinExistence type="inferred from homology"/>
<evidence type="ECO:0000256" key="9">
    <source>
        <dbReference type="ARBA" id="ARBA00026227"/>
    </source>
</evidence>
<evidence type="ECO:0000256" key="5">
    <source>
        <dbReference type="ARBA" id="ARBA00022927"/>
    </source>
</evidence>
<evidence type="ECO:0000256" key="10">
    <source>
        <dbReference type="ARBA" id="ARBA00029983"/>
    </source>
</evidence>
<dbReference type="STRING" id="1296096.A0A1B9HV33"/>
<reference evidence="14" key="4">
    <citation type="submission" date="2024-02" db="EMBL/GenBank/DDBJ databases">
        <title>Comparative genomics of Cryptococcus and Kwoniella reveals pathogenesis evolution and contrasting modes of karyotype evolution via chromosome fusion or intercentromeric recombination.</title>
        <authorList>
            <person name="Coelho M.A."/>
            <person name="David-Palma M."/>
            <person name="Shea T."/>
            <person name="Bowers K."/>
            <person name="McGinley-Smith S."/>
            <person name="Mohammad A.W."/>
            <person name="Gnirke A."/>
            <person name="Yurkov A.M."/>
            <person name="Nowrousian M."/>
            <person name="Sun S."/>
            <person name="Cuomo C.A."/>
            <person name="Heitman J."/>
        </authorList>
    </citation>
    <scope>NUCLEOTIDE SEQUENCE</scope>
    <source>
        <strain evidence="14">CBS 10737</strain>
    </source>
</reference>
<dbReference type="Pfam" id="PF07817">
    <property type="entry name" value="GLE1"/>
    <property type="match status" value="1"/>
</dbReference>
<dbReference type="PANTHER" id="PTHR12960:SF0">
    <property type="entry name" value="MRNA EXPORT FACTOR GLE1"/>
    <property type="match status" value="1"/>
</dbReference>
<feature type="region of interest" description="Disordered" evidence="12">
    <location>
        <begin position="271"/>
        <end position="318"/>
    </location>
</feature>
<dbReference type="InterPro" id="IPR012476">
    <property type="entry name" value="GLE1"/>
</dbReference>
<comment type="subcellular location">
    <subcellularLocation>
        <location evidence="1">Nucleus</location>
        <location evidence="1">Nuclear pore complex</location>
    </subcellularLocation>
</comment>
<evidence type="ECO:0000256" key="2">
    <source>
        <dbReference type="ARBA" id="ARBA00011056"/>
    </source>
</evidence>